<dbReference type="OrthoDB" id="1098482at2"/>
<name>A0A069D2Y8_9BACE</name>
<dbReference type="AlphaFoldDB" id="A0A069D2Y8"/>
<protein>
    <recommendedName>
        <fullName evidence="3">6-bladed beta-propeller</fullName>
    </recommendedName>
</protein>
<comment type="caution">
    <text evidence="1">The sequence shown here is derived from an EMBL/GenBank/DDBJ whole genome shotgun (WGS) entry which is preliminary data.</text>
</comment>
<dbReference type="Proteomes" id="UP000027601">
    <property type="component" value="Unassembled WGS sequence"/>
</dbReference>
<dbReference type="RefSeq" id="WP_024996540.1">
    <property type="nucleotide sequence ID" value="NZ_ATZI01000009.1"/>
</dbReference>
<reference evidence="1 2" key="1">
    <citation type="journal article" date="2015" name="Microbes Environ.">
        <title>Distribution and evolution of nitrogen fixation genes in the phylum bacteroidetes.</title>
        <authorList>
            <person name="Inoue J."/>
            <person name="Oshima K."/>
            <person name="Suda W."/>
            <person name="Sakamoto M."/>
            <person name="Iino T."/>
            <person name="Noda S."/>
            <person name="Hongoh Y."/>
            <person name="Hattori M."/>
            <person name="Ohkuma M."/>
        </authorList>
    </citation>
    <scope>NUCLEOTIDE SEQUENCE [LARGE SCALE GENOMIC DNA]</scope>
    <source>
        <strain evidence="1 2">JCM 15093</strain>
    </source>
</reference>
<keyword evidence="2" id="KW-1185">Reference proteome</keyword>
<organism evidence="1 2">
    <name type="scientific">Bacteroides graminisolvens DSM 19988 = JCM 15093</name>
    <dbReference type="NCBI Taxonomy" id="1121097"/>
    <lineage>
        <taxon>Bacteria</taxon>
        <taxon>Pseudomonadati</taxon>
        <taxon>Bacteroidota</taxon>
        <taxon>Bacteroidia</taxon>
        <taxon>Bacteroidales</taxon>
        <taxon>Bacteroidaceae</taxon>
        <taxon>Bacteroides</taxon>
    </lineage>
</organism>
<gene>
    <name evidence="1" type="ORF">JCM15093_1869</name>
</gene>
<proteinExistence type="predicted"/>
<dbReference type="EMBL" id="BAJS01000009">
    <property type="protein sequence ID" value="GAK36685.1"/>
    <property type="molecule type" value="Genomic_DNA"/>
</dbReference>
<dbReference type="Pfam" id="PF17170">
    <property type="entry name" value="DUF5128"/>
    <property type="match status" value="1"/>
</dbReference>
<evidence type="ECO:0000313" key="1">
    <source>
        <dbReference type="EMBL" id="GAK36685.1"/>
    </source>
</evidence>
<evidence type="ECO:0000313" key="2">
    <source>
        <dbReference type="Proteomes" id="UP000027601"/>
    </source>
</evidence>
<dbReference type="STRING" id="1121097.GCA_000428125_02229"/>
<sequence>MKSISKFLYVIIILLGSSCAERQPIKESENLIFVDLEKENSVSMYDLFSKVELIPLENTNEAVVGEPIREMRVDNGHFYLLTGKQEVIWHFDEKGHFVDKINHYGSGPNEYSTLSDFRFNRFNGDLEILCCWGYINVYDHSGKTFKKRISFDWNKTSVVHNFIELSPNKYLFFSKSRKGNKMMWYDVEKNDIIAECYNLPKFLFFNTPFHHTFTPFYSYNDRVHFVQAYNGTVFTADSEGYFKSEYNFDFGEYNFDISGLEDKDMRYYITYTATVGAKYANRFIAYGENSKYYISRFNFRKKLSHLVMDKKTGKTYYFTKLKENCLCFPLCMDEKALYFISYPEELNVAVNPNILSKEDRDEINKVSPADNPIIIKYTFK</sequence>
<dbReference type="eggNOG" id="COG3391">
    <property type="taxonomic scope" value="Bacteria"/>
</dbReference>
<evidence type="ECO:0008006" key="3">
    <source>
        <dbReference type="Google" id="ProtNLM"/>
    </source>
</evidence>
<accession>A0A069D2Y8</accession>
<dbReference type="SUPFAM" id="SSF63829">
    <property type="entry name" value="Calcium-dependent phosphotriesterase"/>
    <property type="match status" value="1"/>
</dbReference>
<dbReference type="PROSITE" id="PS51257">
    <property type="entry name" value="PROKAR_LIPOPROTEIN"/>
    <property type="match status" value="1"/>
</dbReference>